<evidence type="ECO:0000313" key="2">
    <source>
        <dbReference type="Proteomes" id="UP000240989"/>
    </source>
</evidence>
<proteinExistence type="predicted"/>
<gene>
    <name evidence="1" type="ORF">C0W27_16055</name>
</gene>
<dbReference type="Proteomes" id="UP000240989">
    <property type="component" value="Unassembled WGS sequence"/>
</dbReference>
<reference evidence="1 2" key="1">
    <citation type="submission" date="2018-01" db="EMBL/GenBank/DDBJ databases">
        <title>Whole genome sequencing of Histamine producing bacteria.</title>
        <authorList>
            <person name="Butler K."/>
        </authorList>
    </citation>
    <scope>NUCLEOTIDE SEQUENCE [LARGE SCALE GENOMIC DNA]</scope>
    <source>
        <strain evidence="1 2">A6-1</strain>
    </source>
</reference>
<protein>
    <recommendedName>
        <fullName evidence="3">TraK protein</fullName>
    </recommendedName>
</protein>
<name>A0ABX5H166_PHOAN</name>
<evidence type="ECO:0008006" key="3">
    <source>
        <dbReference type="Google" id="ProtNLM"/>
    </source>
</evidence>
<dbReference type="EMBL" id="PYOU01000014">
    <property type="protein sequence ID" value="PSX07082.1"/>
    <property type="molecule type" value="Genomic_DNA"/>
</dbReference>
<sequence>MNIKTIIKVISVFPLLLTAKVAAEEKDNIYLPSMLSEPLKKGNEAKREISEAEYAALDEYIDKVAEEKLPLGSAALENSDLPVVDQKGRLLEISSTIVSPDDVSDERVKEVVGIPKVASIRETEGGINPYPDYGIVDDIKADSSHLDQSPLKSRAREIYSPNPVINAQPSDPITLAVGVGQSNRISFNFESLDIKTSNTDAPILINKGYLYVTPKNPDEPIALLVSERGIPGSAVNVLLLPADVPPIMAKVTVLLDSNLKKQRQELISEYKKREIEAQKELDEINAALERGETDLLTGSDPYQERITKLLVEVAKENIPTGFSLKNYNEVSKFDRYPCDNSKMVMMHETVMQLESSREIIDIVKVTNDINGLRSVEEEYCIEEGVMAAAVYNKSLLSPGESTELYILRDKNYQKKLKKQQSRKRPSLRN</sequence>
<evidence type="ECO:0000313" key="1">
    <source>
        <dbReference type="EMBL" id="PSX07082.1"/>
    </source>
</evidence>
<organism evidence="1 2">
    <name type="scientific">Photobacterium angustum</name>
    <dbReference type="NCBI Taxonomy" id="661"/>
    <lineage>
        <taxon>Bacteria</taxon>
        <taxon>Pseudomonadati</taxon>
        <taxon>Pseudomonadota</taxon>
        <taxon>Gammaproteobacteria</taxon>
        <taxon>Vibrionales</taxon>
        <taxon>Vibrionaceae</taxon>
        <taxon>Photobacterium</taxon>
    </lineage>
</organism>
<accession>A0ABX5H166</accession>
<comment type="caution">
    <text evidence="1">The sequence shown here is derived from an EMBL/GenBank/DDBJ whole genome shotgun (WGS) entry which is preliminary data.</text>
</comment>
<dbReference type="RefSeq" id="WP_045152721.1">
    <property type="nucleotide sequence ID" value="NZ_JZSW01000007.1"/>
</dbReference>
<keyword evidence="2" id="KW-1185">Reference proteome</keyword>